<dbReference type="InterPro" id="IPR050770">
    <property type="entry name" value="Intradiol_RC_Dioxygenase"/>
</dbReference>
<dbReference type="GO" id="GO:0008199">
    <property type="term" value="F:ferric iron binding"/>
    <property type="evidence" value="ECO:0007669"/>
    <property type="project" value="InterPro"/>
</dbReference>
<dbReference type="Proteomes" id="UP000264492">
    <property type="component" value="Unassembled WGS sequence"/>
</dbReference>
<keyword evidence="3" id="KW-0560">Oxidoreductase</keyword>
<evidence type="ECO:0000256" key="3">
    <source>
        <dbReference type="ARBA" id="ARBA00023002"/>
    </source>
</evidence>
<dbReference type="PANTHER" id="PTHR33711:SF7">
    <property type="entry name" value="INTRADIOL RING-CLEAVAGE DIOXYGENASES DOMAIN-CONTAINING PROTEIN-RELATED"/>
    <property type="match status" value="1"/>
</dbReference>
<protein>
    <recommendedName>
        <fullName evidence="5">Intradiol ring-cleavage dioxygenases domain-containing protein</fullName>
    </recommendedName>
</protein>
<dbReference type="Pfam" id="PF00775">
    <property type="entry name" value="Dioxygenase_C"/>
    <property type="match status" value="1"/>
</dbReference>
<comment type="similarity">
    <text evidence="1">Belongs to the intradiol ring-cleavage dioxygenase family.</text>
</comment>
<dbReference type="InterPro" id="IPR000627">
    <property type="entry name" value="Intradiol_dOase_C"/>
</dbReference>
<dbReference type="OrthoDB" id="9805815at2"/>
<dbReference type="GO" id="GO:0016702">
    <property type="term" value="F:oxidoreductase activity, acting on single donors with incorporation of molecular oxygen, incorporation of two atoms of oxygen"/>
    <property type="evidence" value="ECO:0007669"/>
    <property type="project" value="InterPro"/>
</dbReference>
<organism evidence="6 7">
    <name type="scientific">Lysobacter silvisoli</name>
    <dbReference type="NCBI Taxonomy" id="2293254"/>
    <lineage>
        <taxon>Bacteria</taxon>
        <taxon>Pseudomonadati</taxon>
        <taxon>Pseudomonadota</taxon>
        <taxon>Gammaproteobacteria</taxon>
        <taxon>Lysobacterales</taxon>
        <taxon>Lysobacteraceae</taxon>
        <taxon>Lysobacter</taxon>
    </lineage>
</organism>
<evidence type="ECO:0000256" key="1">
    <source>
        <dbReference type="ARBA" id="ARBA00007825"/>
    </source>
</evidence>
<sequence>MRIVLLLGLLLACAAASGQAREPVIGLPCEGCEAVFDGLPAQLSSRARIAPKSEPGAPMVVVGRVLDAAGRPRAGVVVYAYQTNSQGVYPQSPSVRDPETRRQGTLRAWVRSDAAGRYAFDTIRPGSYPGEDVPEHIHMHVIEPGCSTYYLDDIMFADDPKLTRKQRDSLVRERGGDGVSTPARKDGVWYVTRDIHLGRNIPGHRACAAPNR</sequence>
<evidence type="ECO:0000313" key="7">
    <source>
        <dbReference type="Proteomes" id="UP000264492"/>
    </source>
</evidence>
<reference evidence="6 7" key="1">
    <citation type="submission" date="2018-08" db="EMBL/GenBank/DDBJ databases">
        <title>Lysobacter sp. zong2l5, whole genome shotgun sequence.</title>
        <authorList>
            <person name="Zhang X."/>
            <person name="Feng G."/>
            <person name="Zhu H."/>
        </authorList>
    </citation>
    <scope>NUCLEOTIDE SEQUENCE [LARGE SCALE GENOMIC DNA]</scope>
    <source>
        <strain evidence="7">zong2l5</strain>
    </source>
</reference>
<dbReference type="SUPFAM" id="SSF49482">
    <property type="entry name" value="Aromatic compound dioxygenase"/>
    <property type="match status" value="1"/>
</dbReference>
<gene>
    <name evidence="6" type="ORF">DX914_13075</name>
</gene>
<dbReference type="PANTHER" id="PTHR33711">
    <property type="entry name" value="DIOXYGENASE, PUTATIVE (AFU_ORTHOLOGUE AFUA_2G02910)-RELATED"/>
    <property type="match status" value="1"/>
</dbReference>
<comment type="caution">
    <text evidence="6">The sequence shown here is derived from an EMBL/GenBank/DDBJ whole genome shotgun (WGS) entry which is preliminary data.</text>
</comment>
<dbReference type="AlphaFoldDB" id="A0A371JZT6"/>
<proteinExistence type="inferred from homology"/>
<feature type="domain" description="Intradiol ring-cleavage dioxygenases" evidence="5">
    <location>
        <begin position="48"/>
        <end position="163"/>
    </location>
</feature>
<evidence type="ECO:0000313" key="6">
    <source>
        <dbReference type="EMBL" id="RDZ27181.1"/>
    </source>
</evidence>
<feature type="chain" id="PRO_5016870297" description="Intradiol ring-cleavage dioxygenases domain-containing protein" evidence="4">
    <location>
        <begin position="21"/>
        <end position="212"/>
    </location>
</feature>
<accession>A0A371JZT6</accession>
<evidence type="ECO:0000256" key="2">
    <source>
        <dbReference type="ARBA" id="ARBA00022964"/>
    </source>
</evidence>
<dbReference type="EMBL" id="QTSU01000002">
    <property type="protein sequence ID" value="RDZ27181.1"/>
    <property type="molecule type" value="Genomic_DNA"/>
</dbReference>
<keyword evidence="4" id="KW-0732">Signal</keyword>
<dbReference type="Gene3D" id="2.60.130.10">
    <property type="entry name" value="Aromatic compound dioxygenase"/>
    <property type="match status" value="1"/>
</dbReference>
<keyword evidence="2" id="KW-0223">Dioxygenase</keyword>
<feature type="signal peptide" evidence="4">
    <location>
        <begin position="1"/>
        <end position="20"/>
    </location>
</feature>
<dbReference type="RefSeq" id="WP_115859558.1">
    <property type="nucleotide sequence ID" value="NZ_QTSU01000002.1"/>
</dbReference>
<evidence type="ECO:0000259" key="5">
    <source>
        <dbReference type="Pfam" id="PF00775"/>
    </source>
</evidence>
<evidence type="ECO:0000256" key="4">
    <source>
        <dbReference type="SAM" id="SignalP"/>
    </source>
</evidence>
<keyword evidence="7" id="KW-1185">Reference proteome</keyword>
<dbReference type="InterPro" id="IPR015889">
    <property type="entry name" value="Intradiol_dOase_core"/>
</dbReference>
<name>A0A371JZT6_9GAMM</name>